<proteinExistence type="predicted"/>
<reference evidence="6" key="1">
    <citation type="journal article" date="2014" name="Proc. Natl. Acad. Sci. U.S.A.">
        <title>Extensive sampling of basidiomycete genomes demonstrates inadequacy of the white-rot/brown-rot paradigm for wood decay fungi.</title>
        <authorList>
            <person name="Riley R."/>
            <person name="Salamov A.A."/>
            <person name="Brown D.W."/>
            <person name="Nagy L.G."/>
            <person name="Floudas D."/>
            <person name="Held B.W."/>
            <person name="Levasseur A."/>
            <person name="Lombard V."/>
            <person name="Morin E."/>
            <person name="Otillar R."/>
            <person name="Lindquist E.A."/>
            <person name="Sun H."/>
            <person name="LaButti K.M."/>
            <person name="Schmutz J."/>
            <person name="Jabbour D."/>
            <person name="Luo H."/>
            <person name="Baker S.E."/>
            <person name="Pisabarro A.G."/>
            <person name="Walton J.D."/>
            <person name="Blanchette R.A."/>
            <person name="Henrissat B."/>
            <person name="Martin F."/>
            <person name="Cullen D."/>
            <person name="Hibbett D.S."/>
            <person name="Grigoriev I.V."/>
        </authorList>
    </citation>
    <scope>NUCLEOTIDE SEQUENCE [LARGE SCALE GENOMIC DNA]</scope>
    <source>
        <strain evidence="6">FD-172 SS1</strain>
    </source>
</reference>
<feature type="region of interest" description="Disordered" evidence="2">
    <location>
        <begin position="108"/>
        <end position="137"/>
    </location>
</feature>
<feature type="signal peptide" evidence="3">
    <location>
        <begin position="1"/>
        <end position="24"/>
    </location>
</feature>
<evidence type="ECO:0000313" key="5">
    <source>
        <dbReference type="EMBL" id="KDQ21775.1"/>
    </source>
</evidence>
<feature type="compositionally biased region" description="Basic and acidic residues" evidence="2">
    <location>
        <begin position="83"/>
        <end position="92"/>
    </location>
</feature>
<feature type="compositionally biased region" description="Low complexity" evidence="2">
    <location>
        <begin position="120"/>
        <end position="137"/>
    </location>
</feature>
<dbReference type="PANTHER" id="PTHR31836">
    <property type="match status" value="1"/>
</dbReference>
<evidence type="ECO:0000256" key="2">
    <source>
        <dbReference type="SAM" id="MobiDB-lite"/>
    </source>
</evidence>
<dbReference type="InParanoid" id="A0A067N484"/>
<keyword evidence="6" id="KW-1185">Reference proteome</keyword>
<feature type="chain" id="PRO_5001641873" description="RlpA-like protein double-psi beta-barrel domain-containing protein" evidence="3">
    <location>
        <begin position="25"/>
        <end position="240"/>
    </location>
</feature>
<dbReference type="OrthoDB" id="406505at2759"/>
<accession>A0A067N484</accession>
<feature type="region of interest" description="Disordered" evidence="2">
    <location>
        <begin position="52"/>
        <end position="94"/>
    </location>
</feature>
<dbReference type="EMBL" id="KL198016">
    <property type="protein sequence ID" value="KDQ21775.1"/>
    <property type="molecule type" value="Genomic_DNA"/>
</dbReference>
<dbReference type="CDD" id="cd22191">
    <property type="entry name" value="DPBB_RlpA_EXP_N-like"/>
    <property type="match status" value="1"/>
</dbReference>
<dbReference type="HOGENOM" id="CLU_1156207_0_0_1"/>
<dbReference type="InterPro" id="IPR036908">
    <property type="entry name" value="RlpA-like_sf"/>
</dbReference>
<gene>
    <name evidence="5" type="ORF">BOTBODRAFT_61389</name>
</gene>
<evidence type="ECO:0000313" key="6">
    <source>
        <dbReference type="Proteomes" id="UP000027195"/>
    </source>
</evidence>
<dbReference type="AlphaFoldDB" id="A0A067N484"/>
<name>A0A067N484_BOTB1</name>
<keyword evidence="1 3" id="KW-0732">Signal</keyword>
<feature type="domain" description="RlpA-like protein double-psi beta-barrel" evidence="4">
    <location>
        <begin position="139"/>
        <end position="235"/>
    </location>
</feature>
<dbReference type="Proteomes" id="UP000027195">
    <property type="component" value="Unassembled WGS sequence"/>
</dbReference>
<protein>
    <recommendedName>
        <fullName evidence="4">RlpA-like protein double-psi beta-barrel domain-containing protein</fullName>
    </recommendedName>
</protein>
<dbReference type="InterPro" id="IPR009009">
    <property type="entry name" value="RlpA-like_DPBB"/>
</dbReference>
<evidence type="ECO:0000256" key="1">
    <source>
        <dbReference type="ARBA" id="ARBA00022729"/>
    </source>
</evidence>
<dbReference type="Pfam" id="PF03330">
    <property type="entry name" value="DPBB_1"/>
    <property type="match status" value="1"/>
</dbReference>
<organism evidence="5 6">
    <name type="scientific">Botryobasidium botryosum (strain FD-172 SS1)</name>
    <dbReference type="NCBI Taxonomy" id="930990"/>
    <lineage>
        <taxon>Eukaryota</taxon>
        <taxon>Fungi</taxon>
        <taxon>Dikarya</taxon>
        <taxon>Basidiomycota</taxon>
        <taxon>Agaricomycotina</taxon>
        <taxon>Agaricomycetes</taxon>
        <taxon>Cantharellales</taxon>
        <taxon>Botryobasidiaceae</taxon>
        <taxon>Botryobasidium</taxon>
    </lineage>
</organism>
<sequence length="240" mass="24931">MSALSTLVVALLALVSILLPLSSALPIESDYGALTKPNTGLFESPVLHQLPTVRSLRRGSRHSSRRAPKTSGHCGDGESNCTSRRDGGEKSSSKHSLLNLHVLSLAGSRGDGDDGDDDGNSGNSDSDGNSDSNSSSNSGGYATYYYQENSAGACGSYHGDSDLVAAMDIGRYGDINAASSLCGTQVHITNNENGRSVVVTIADACPDCRGRNSIDLSVSAFQEIAPESEGMVPITWAFVG</sequence>
<evidence type="ECO:0000259" key="4">
    <source>
        <dbReference type="Pfam" id="PF03330"/>
    </source>
</evidence>
<dbReference type="InterPro" id="IPR051477">
    <property type="entry name" value="Expansin_CellWall"/>
</dbReference>
<dbReference type="PANTHER" id="PTHR31836:SF24">
    <property type="entry name" value="RLPA-LIKE PROTEIN DOUBLE-PSI BETA-BARREL DOMAIN-CONTAINING PROTEIN"/>
    <property type="match status" value="1"/>
</dbReference>
<dbReference type="Gene3D" id="2.40.40.10">
    <property type="entry name" value="RlpA-like domain"/>
    <property type="match status" value="1"/>
</dbReference>
<evidence type="ECO:0000256" key="3">
    <source>
        <dbReference type="SAM" id="SignalP"/>
    </source>
</evidence>
<dbReference type="STRING" id="930990.A0A067N484"/>
<dbReference type="SUPFAM" id="SSF50685">
    <property type="entry name" value="Barwin-like endoglucanases"/>
    <property type="match status" value="1"/>
</dbReference>
<feature type="compositionally biased region" description="Basic residues" evidence="2">
    <location>
        <begin position="55"/>
        <end position="68"/>
    </location>
</feature>